<dbReference type="RefSeq" id="WP_106064339.1">
    <property type="nucleotide sequence ID" value="NZ_PVXO01000060.1"/>
</dbReference>
<feature type="transmembrane region" description="Helical" evidence="5">
    <location>
        <begin position="181"/>
        <end position="208"/>
    </location>
</feature>
<sequence>MKFVIIALKEIKQNLRDKKSMAMMVIYPILLMIILGSALSGAFNDSISFKDTKVLYKIEGKKSISNNFNEFTKALNDLGIETIEIEDEKQAIEKVKDSTYECYIKVDENNKKINVYKNERYNFKSDLIQTILNTYVDRYNTMIEIYKENPKVLPKLTGEKEVNYVNEINVQRNRSPRAIDYYAVTMLTMIVLYAALSGAFAIGGEYIRNTFNRIMCAPIKKVEILGGKVLGNIIVTLLQSVIVVLFSKYVLKAYFGDDMFPIYLVILSEVIMAISMGVGVAFMTKKDTLCSALLNILIPFITFFGGGYVPIGDFKNNTINLISNLSPLKCTNDAIFTFVYSNNIHNIKTAIIINMIIAVVFLSISSLIYKRQVV</sequence>
<feature type="transmembrane region" description="Helical" evidence="5">
    <location>
        <begin position="262"/>
        <end position="282"/>
    </location>
</feature>
<protein>
    <submittedName>
        <fullName evidence="7">ABC-2 family transporter protein</fullName>
    </submittedName>
</protein>
<name>A0A2T0B1N7_9CLOT</name>
<keyword evidence="3 5" id="KW-1133">Transmembrane helix</keyword>
<dbReference type="Pfam" id="PF12698">
    <property type="entry name" value="ABC2_membrane_3"/>
    <property type="match status" value="1"/>
</dbReference>
<comment type="subcellular location">
    <subcellularLocation>
        <location evidence="1">Membrane</location>
        <topology evidence="1">Multi-pass membrane protein</topology>
    </subcellularLocation>
</comment>
<dbReference type="EMBL" id="PVXO01000060">
    <property type="protein sequence ID" value="PRR77724.1"/>
    <property type="molecule type" value="Genomic_DNA"/>
</dbReference>
<dbReference type="GO" id="GO:0140359">
    <property type="term" value="F:ABC-type transporter activity"/>
    <property type="evidence" value="ECO:0007669"/>
    <property type="project" value="InterPro"/>
</dbReference>
<dbReference type="OrthoDB" id="1864035at2"/>
<dbReference type="AlphaFoldDB" id="A0A2T0B1N7"/>
<dbReference type="GO" id="GO:0016020">
    <property type="term" value="C:membrane"/>
    <property type="evidence" value="ECO:0007669"/>
    <property type="project" value="UniProtKB-SubCell"/>
</dbReference>
<dbReference type="NCBIfam" id="NF038293">
    <property type="entry name" value="permease_SagG"/>
    <property type="match status" value="1"/>
</dbReference>
<dbReference type="PANTHER" id="PTHR43027:SF1">
    <property type="entry name" value="DOXORUBICIN RESISTANCE ABC TRANSPORTER PERMEASE PROTEIN DRRC-RELATED"/>
    <property type="match status" value="1"/>
</dbReference>
<evidence type="ECO:0000313" key="7">
    <source>
        <dbReference type="EMBL" id="PRR77724.1"/>
    </source>
</evidence>
<keyword evidence="4 5" id="KW-0472">Membrane</keyword>
<keyword evidence="2 5" id="KW-0812">Transmembrane</keyword>
<organism evidence="7 8">
    <name type="scientific">Clostridium liquoris</name>
    <dbReference type="NCBI Taxonomy" id="1289519"/>
    <lineage>
        <taxon>Bacteria</taxon>
        <taxon>Bacillati</taxon>
        <taxon>Bacillota</taxon>
        <taxon>Clostridia</taxon>
        <taxon>Eubacteriales</taxon>
        <taxon>Clostridiaceae</taxon>
        <taxon>Clostridium</taxon>
    </lineage>
</organism>
<evidence type="ECO:0000256" key="1">
    <source>
        <dbReference type="ARBA" id="ARBA00004141"/>
    </source>
</evidence>
<dbReference type="PANTHER" id="PTHR43027">
    <property type="entry name" value="DOXORUBICIN RESISTANCE ABC TRANSPORTER PERMEASE PROTEIN DRRC-RELATED"/>
    <property type="match status" value="1"/>
</dbReference>
<dbReference type="Proteomes" id="UP000239706">
    <property type="component" value="Unassembled WGS sequence"/>
</dbReference>
<evidence type="ECO:0000256" key="3">
    <source>
        <dbReference type="ARBA" id="ARBA00022989"/>
    </source>
</evidence>
<dbReference type="PROSITE" id="PS51012">
    <property type="entry name" value="ABC_TM2"/>
    <property type="match status" value="1"/>
</dbReference>
<feature type="domain" description="ABC transmembrane type-2" evidence="6">
    <location>
        <begin position="146"/>
        <end position="372"/>
    </location>
</feature>
<gene>
    <name evidence="7" type="ORF">CLLI_22880</name>
</gene>
<dbReference type="InterPro" id="IPR052902">
    <property type="entry name" value="ABC-2_transporter"/>
</dbReference>
<dbReference type="InterPro" id="IPR047817">
    <property type="entry name" value="ABC2_TM_bact-type"/>
</dbReference>
<feature type="transmembrane region" description="Helical" evidence="5">
    <location>
        <begin position="289"/>
        <end position="311"/>
    </location>
</feature>
<feature type="transmembrane region" description="Helical" evidence="5">
    <location>
        <begin position="229"/>
        <end position="250"/>
    </location>
</feature>
<reference evidence="7 8" key="1">
    <citation type="submission" date="2018-03" db="EMBL/GenBank/DDBJ databases">
        <title>Genome sequence of Clostridium liquoris DSM 100320.</title>
        <authorList>
            <person name="Poehlein A."/>
            <person name="Daniel R."/>
        </authorList>
    </citation>
    <scope>NUCLEOTIDE SEQUENCE [LARGE SCALE GENOMIC DNA]</scope>
    <source>
        <strain evidence="7 8">DSM 100320</strain>
    </source>
</reference>
<evidence type="ECO:0000256" key="5">
    <source>
        <dbReference type="SAM" id="Phobius"/>
    </source>
</evidence>
<accession>A0A2T0B1N7</accession>
<comment type="caution">
    <text evidence="7">The sequence shown here is derived from an EMBL/GenBank/DDBJ whole genome shotgun (WGS) entry which is preliminary data.</text>
</comment>
<feature type="transmembrane region" description="Helical" evidence="5">
    <location>
        <begin position="21"/>
        <end position="43"/>
    </location>
</feature>
<proteinExistence type="predicted"/>
<evidence type="ECO:0000256" key="4">
    <source>
        <dbReference type="ARBA" id="ARBA00023136"/>
    </source>
</evidence>
<dbReference type="InterPro" id="IPR013525">
    <property type="entry name" value="ABC2_TM"/>
</dbReference>
<keyword evidence="8" id="KW-1185">Reference proteome</keyword>
<evidence type="ECO:0000256" key="2">
    <source>
        <dbReference type="ARBA" id="ARBA00022692"/>
    </source>
</evidence>
<feature type="transmembrane region" description="Helical" evidence="5">
    <location>
        <begin position="350"/>
        <end position="369"/>
    </location>
</feature>
<evidence type="ECO:0000313" key="8">
    <source>
        <dbReference type="Proteomes" id="UP000239706"/>
    </source>
</evidence>
<evidence type="ECO:0000259" key="6">
    <source>
        <dbReference type="PROSITE" id="PS51012"/>
    </source>
</evidence>